<evidence type="ECO:0000313" key="1">
    <source>
        <dbReference type="EMBL" id="GGZ45919.1"/>
    </source>
</evidence>
<protein>
    <submittedName>
        <fullName evidence="1">Uncharacterized protein</fullName>
    </submittedName>
</protein>
<evidence type="ECO:0000313" key="2">
    <source>
        <dbReference type="Proteomes" id="UP000615593"/>
    </source>
</evidence>
<comment type="caution">
    <text evidence="1">The sequence shown here is derived from an EMBL/GenBank/DDBJ whole genome shotgun (WGS) entry which is preliminary data.</text>
</comment>
<dbReference type="EMBL" id="BMWY01000001">
    <property type="protein sequence ID" value="GGZ45919.1"/>
    <property type="molecule type" value="Genomic_DNA"/>
</dbReference>
<proteinExistence type="predicted"/>
<accession>A0ABQ3BIX9</accession>
<dbReference type="Proteomes" id="UP000615593">
    <property type="component" value="Unassembled WGS sequence"/>
</dbReference>
<sequence>MIDFTKILLLGIDLKRLYNLPQLEFKTEVSEKTGVLSTKHTAYYHFCKIVIYDSGLILFSGSIHKLYNSIKNQKAPNYNEKQKETYKGFNGNQFTISQILEVRTHLEVLFDCEPQQMQFQNIEFGVNTQPNFEPKLFLKGLLYHNGKNFEYRFENNFAQVEHQQYFIKIYNKSGQFGISKHTVRVELKVTKAEYLKNLNIKTFEDINQRTLENALKSLLKRFDEVVYYDYTINKKNFTKRQKETLNNYSNPRYWLYNLKPKNRDKHKKKLKGFIMNYSKNLHQKIRREINLKGVTINRLFKKPNGVTINTSSIGLNITPNTSKKSSQKKDRICPITGVDISVQKEDSFLLSNTGFKVLEKENPTYYNFLIETLLTGKANRYEKSIYSKLSKQVRNRYFNNIEKHNLKQPTLF</sequence>
<reference evidence="2" key="1">
    <citation type="journal article" date="2019" name="Int. J. Syst. Evol. Microbiol.">
        <title>The Global Catalogue of Microorganisms (GCM) 10K type strain sequencing project: providing services to taxonomists for standard genome sequencing and annotation.</title>
        <authorList>
            <consortium name="The Broad Institute Genomics Platform"/>
            <consortium name="The Broad Institute Genome Sequencing Center for Infectious Disease"/>
            <person name="Wu L."/>
            <person name="Ma J."/>
        </authorList>
    </citation>
    <scope>NUCLEOTIDE SEQUENCE [LARGE SCALE GENOMIC DNA]</scope>
    <source>
        <strain evidence="2">KCTC 12708</strain>
    </source>
</reference>
<keyword evidence="2" id="KW-1185">Reference proteome</keyword>
<organism evidence="1 2">
    <name type="scientific">Mesonia mobilis</name>
    <dbReference type="NCBI Taxonomy" id="369791"/>
    <lineage>
        <taxon>Bacteria</taxon>
        <taxon>Pseudomonadati</taxon>
        <taxon>Bacteroidota</taxon>
        <taxon>Flavobacteriia</taxon>
        <taxon>Flavobacteriales</taxon>
        <taxon>Flavobacteriaceae</taxon>
        <taxon>Mesonia</taxon>
    </lineage>
</organism>
<gene>
    <name evidence="1" type="ORF">GCM10008088_04060</name>
</gene>
<name>A0ABQ3BIX9_9FLAO</name>